<dbReference type="Pfam" id="PF20656">
    <property type="entry name" value="MS_N"/>
    <property type="match status" value="1"/>
</dbReference>
<reference evidence="9 10" key="1">
    <citation type="journal article" date="2018" name="BMC Microbiol.">
        <title>Genome sequencing of strains of the most prevalent clonal group of O1:K1:H7 Escherichia coli that causes neonatal meningitis in France.</title>
        <authorList>
            <person name="Geslain G."/>
            <person name="Birgy A."/>
            <person name="Adiba S."/>
            <person name="Magnan M."/>
            <person name="Courroux C."/>
            <person name="Levy C."/>
            <person name="Cohen R."/>
            <person name="Bidet P."/>
            <person name="Bonacorsi S."/>
        </authorList>
    </citation>
    <scope>NUCLEOTIDE SEQUENCE [LARGE SCALE GENOMIC DNA]</scope>
    <source>
        <strain evidence="9 10">S308</strain>
    </source>
</reference>
<dbReference type="GO" id="GO:0009436">
    <property type="term" value="P:glyoxylate catabolic process"/>
    <property type="evidence" value="ECO:0007669"/>
    <property type="project" value="TreeGrafter"/>
</dbReference>
<keyword evidence="4" id="KW-0460">Magnesium</keyword>
<accession>A0A418GEC3</accession>
<evidence type="ECO:0000259" key="7">
    <source>
        <dbReference type="Pfam" id="PF20656"/>
    </source>
</evidence>
<dbReference type="InterPro" id="IPR011076">
    <property type="entry name" value="Malate_synth_sf"/>
</dbReference>
<feature type="non-terminal residue" evidence="9">
    <location>
        <position position="451"/>
    </location>
</feature>
<dbReference type="InterPro" id="IPR046363">
    <property type="entry name" value="MS_N_TIM-barrel_dom"/>
</dbReference>
<dbReference type="EMBL" id="QXHA01001606">
    <property type="protein sequence ID" value="RIB39194.1"/>
    <property type="molecule type" value="Genomic_DNA"/>
</dbReference>
<dbReference type="InterPro" id="IPR048357">
    <property type="entry name" value="MSG_insertion"/>
</dbReference>
<evidence type="ECO:0000256" key="4">
    <source>
        <dbReference type="ARBA" id="ARBA00022842"/>
    </source>
</evidence>
<evidence type="ECO:0000259" key="6">
    <source>
        <dbReference type="Pfam" id="PF01274"/>
    </source>
</evidence>
<dbReference type="AlphaFoldDB" id="A0A418GEC3"/>
<keyword evidence="9" id="KW-0808">Transferase</keyword>
<feature type="domain" description="Malate synthase G alpha-beta insertion" evidence="8">
    <location>
        <begin position="158"/>
        <end position="233"/>
    </location>
</feature>
<sequence>MSQTITQGRLRIDANFKRFVDEEVLPGVELDAAAFWHNVDEIVHDLAPENRQLLAERDRIQAALDEWHRSNPGPVKDKAAYKSFLRELGYLVPQPDHVTVETTGIDSEITSQAGPQLVVPAMNARYALNAANARWGSLYDALYGSDIIPQEGAMVSGYDPQRGEQVIAWVRRFLDESLPLENGSYQDVVAFKVVDKQLRIQLKNGKETTLRTPAQFVGYRGDTAAPTCILLKNNGLHIELQIDANGRIGKDDPAHINDVIVEAAISTILDCEDSVAAVDAEDKILLYRNLLGLMQGTLQEKMEKNGRQIVRKLNDDRQYTAADGSEISLHGRSLLFIRNVGHLMTIPVIWDSEGNEIPEGILDGVMTGAIALYDLKVQKNSRTGSVYIVKPKMHGPQEVAFANKLFSRVETMLGMAPNTLKMGIMDEERRTSLNLRSCIAQARNRVAFINT</sequence>
<feature type="domain" description="Malate synthase N-terminal" evidence="7">
    <location>
        <begin position="16"/>
        <end position="77"/>
    </location>
</feature>
<dbReference type="InterPro" id="IPR001465">
    <property type="entry name" value="Malate_synthase_TIM"/>
</dbReference>
<evidence type="ECO:0000259" key="8">
    <source>
        <dbReference type="Pfam" id="PF20658"/>
    </source>
</evidence>
<dbReference type="InterPro" id="IPR048356">
    <property type="entry name" value="MS_N"/>
</dbReference>
<evidence type="ECO:0000256" key="2">
    <source>
        <dbReference type="ARBA" id="ARBA00022490"/>
    </source>
</evidence>
<dbReference type="GO" id="GO:0005829">
    <property type="term" value="C:cytosol"/>
    <property type="evidence" value="ECO:0007669"/>
    <property type="project" value="TreeGrafter"/>
</dbReference>
<dbReference type="InterPro" id="IPR006253">
    <property type="entry name" value="Malate_synthG"/>
</dbReference>
<evidence type="ECO:0000256" key="1">
    <source>
        <dbReference type="ARBA" id="ARBA00001946"/>
    </source>
</evidence>
<protein>
    <submittedName>
        <fullName evidence="9">Malate synthase G</fullName>
        <ecNumber evidence="9">2.3.3.9</ecNumber>
    </submittedName>
</protein>
<dbReference type="PANTHER" id="PTHR42739:SF1">
    <property type="entry name" value="MALATE SYNTHASE G"/>
    <property type="match status" value="1"/>
</dbReference>
<keyword evidence="2" id="KW-0963">Cytoplasm</keyword>
<dbReference type="Pfam" id="PF01274">
    <property type="entry name" value="MS_TIM-barrel"/>
    <property type="match status" value="1"/>
</dbReference>
<evidence type="ECO:0000256" key="5">
    <source>
        <dbReference type="ARBA" id="ARBA00023097"/>
    </source>
</evidence>
<keyword evidence="5" id="KW-0558">Oxidation</keyword>
<keyword evidence="9" id="KW-0012">Acyltransferase</keyword>
<comment type="cofactor">
    <cofactor evidence="1">
        <name>Mg(2+)</name>
        <dbReference type="ChEBI" id="CHEBI:18420"/>
    </cofactor>
</comment>
<proteinExistence type="predicted"/>
<feature type="domain" description="Malate synthase TIM barrel" evidence="6">
    <location>
        <begin position="335"/>
        <end position="451"/>
    </location>
</feature>
<dbReference type="Gene3D" id="3.20.20.360">
    <property type="entry name" value="Malate synthase, domain 3"/>
    <property type="match status" value="2"/>
</dbReference>
<dbReference type="Proteomes" id="UP000284508">
    <property type="component" value="Unassembled WGS sequence"/>
</dbReference>
<name>A0A418GEC3_ECOLX</name>
<evidence type="ECO:0000313" key="9">
    <source>
        <dbReference type="EMBL" id="RIB39194.1"/>
    </source>
</evidence>
<evidence type="ECO:0000313" key="10">
    <source>
        <dbReference type="Proteomes" id="UP000284508"/>
    </source>
</evidence>
<dbReference type="EC" id="2.3.3.9" evidence="9"/>
<evidence type="ECO:0000256" key="3">
    <source>
        <dbReference type="ARBA" id="ARBA00022723"/>
    </source>
</evidence>
<gene>
    <name evidence="9" type="ORF">D3C88_25220</name>
</gene>
<dbReference type="NCBIfam" id="NF002825">
    <property type="entry name" value="PRK02999.1"/>
    <property type="match status" value="1"/>
</dbReference>
<dbReference type="GO" id="GO:0006097">
    <property type="term" value="P:glyoxylate cycle"/>
    <property type="evidence" value="ECO:0007669"/>
    <property type="project" value="InterPro"/>
</dbReference>
<comment type="caution">
    <text evidence="9">The sequence shown here is derived from an EMBL/GenBank/DDBJ whole genome shotgun (WGS) entry which is preliminary data.</text>
</comment>
<keyword evidence="3" id="KW-0479">Metal-binding</keyword>
<dbReference type="Pfam" id="PF20658">
    <property type="entry name" value="MSG_insertion"/>
    <property type="match status" value="1"/>
</dbReference>
<dbReference type="GO" id="GO:0004474">
    <property type="term" value="F:malate synthase activity"/>
    <property type="evidence" value="ECO:0007669"/>
    <property type="project" value="UniProtKB-EC"/>
</dbReference>
<dbReference type="SUPFAM" id="SSF51645">
    <property type="entry name" value="Malate synthase G"/>
    <property type="match status" value="1"/>
</dbReference>
<dbReference type="PANTHER" id="PTHR42739">
    <property type="entry name" value="MALATE SYNTHASE G"/>
    <property type="match status" value="1"/>
</dbReference>
<organism evidence="9 10">
    <name type="scientific">Escherichia coli</name>
    <dbReference type="NCBI Taxonomy" id="562"/>
    <lineage>
        <taxon>Bacteria</taxon>
        <taxon>Pseudomonadati</taxon>
        <taxon>Pseudomonadota</taxon>
        <taxon>Gammaproteobacteria</taxon>
        <taxon>Enterobacterales</taxon>
        <taxon>Enterobacteriaceae</taxon>
        <taxon>Escherichia</taxon>
    </lineage>
</organism>
<dbReference type="GO" id="GO:0000287">
    <property type="term" value="F:magnesium ion binding"/>
    <property type="evidence" value="ECO:0007669"/>
    <property type="project" value="TreeGrafter"/>
</dbReference>